<dbReference type="PANTHER" id="PTHR35580:SF1">
    <property type="entry name" value="PHYTASE-LIKE DOMAIN-CONTAINING PROTEIN"/>
    <property type="match status" value="1"/>
</dbReference>
<dbReference type="EMBL" id="CP112998">
    <property type="protein sequence ID" value="WAC09596.1"/>
    <property type="molecule type" value="Genomic_DNA"/>
</dbReference>
<dbReference type="RefSeq" id="WP_244820712.1">
    <property type="nucleotide sequence ID" value="NZ_CP112998.1"/>
</dbReference>
<dbReference type="SMART" id="SM00089">
    <property type="entry name" value="PKD"/>
    <property type="match status" value="3"/>
</dbReference>
<dbReference type="InterPro" id="IPR013783">
    <property type="entry name" value="Ig-like_fold"/>
</dbReference>
<dbReference type="Gene3D" id="2.60.40.10">
    <property type="entry name" value="Immunoglobulins"/>
    <property type="match status" value="2"/>
</dbReference>
<dbReference type="InterPro" id="IPR022409">
    <property type="entry name" value="PKD/Chitinase_dom"/>
</dbReference>
<protein>
    <submittedName>
        <fullName evidence="2">Gliding motility-associated C-terminal domain-containing protein</fullName>
    </submittedName>
</protein>
<proteinExistence type="predicted"/>
<dbReference type="Pfam" id="PF25778">
    <property type="entry name" value="DUF7948"/>
    <property type="match status" value="1"/>
</dbReference>
<sequence>MQKTLRSIAVLFLIFLCAAGKSLAGGMYFIENHGQWDKDILYRAEIPGGFLFLKNQSLVYVLYDASKVMARHGKGTSVSAEAKESVMANDLIAAHGVEVMFQNAIANVTHTSKREIETKFSYFLGKEEAKWAGGVKGFEEILYENLYDKIDLRIYLNQFKLKYEFIVKPGGDPTQIKLKYNGAEKVSLNETGQVVIKTSVGQFKEAEPYSFQQVNSKTVDISSKFTLTADNTAQFALPKGYNNRETLVIDPELIFSTYSGSTADNWGHTATYDDEGNLYSGGTVFGTNFPVTVGAFQTKFEGLVDVSIMKFTPDGSQLIYATFLGGNNTDLPSSLIVSSKKELLILGTTSSKNFPTRTTGFQTVFGGGTRVIPISGLDLPNGSDLFISKLSADGKQLTASTFVGGNGNDGVSNTDEVIIKNYGDSFRGEIGVDKDDNVLVVSSTNSANFPLKNAVQAKLLGAQDGVIMKLSAGLNSLLWSTYVGGEKWDAAYSLKLSSTGEIYITGISQSSTLPTSASAYQASLKGSEDAFVARYANDKLVGMTYLGTDKQEGAYLLDLDQASNVYVYGLTNGAYPVTEDTYQNAKSGQFIHALDAALTKTIFSTVIGSGRGTSDISPTAFLVSECGNIYIAGWGGNVNTGTGNNVASSTFNLVVTDDAIQPTTNGNNFYIAILEQNAKSLLYATFFGSSSRNGNIQGDHVDGGTSRFDKNGTIYHATCACGGSHFPVTPQAWSKTNNSENCNNAAFKIDIDRLKADFDVYSGSNKNVLRGCAPLSLSFVNTSEGGIDYIWEVSGSTISREEDQAEYIFTKPGEYTVTLKAYNRLSCKRIDVAQKKIIVETLNAKITGDTTVCENTLVKLSASGGTIYKWTPVTGLDNATSATPNVKVKETTEYSVEISNASGCKVTEKVKVAVEKKTDFVDMPDTEVCQGATVVLTVSGEAPQYRWLPTTGLAETIGKSVTVKPTQTTTYTVEGLYTDGCRPLREITVKVDNSYAPDFEMVQSGGACNEPFGYSMKNKTVNGTRYEWDLGTGNPVTDPDVKEYSYKVPGNYTITLTAYNAAGCSLSASKILTVSPAFTLTNVITPNGDGKNDSFIVPVSPSSLEIFNRWGKSVFKSADYKNDWGKGITNGTYFYVVDTPQGNHCKGWVEVLE</sequence>
<dbReference type="PANTHER" id="PTHR35580">
    <property type="entry name" value="CELL SURFACE GLYCOPROTEIN (S-LAYER PROTEIN)-LIKE PROTEIN"/>
    <property type="match status" value="1"/>
</dbReference>
<dbReference type="AlphaFoldDB" id="A0A9E8N7U0"/>
<gene>
    <name evidence="2" type="ORF">ON006_17740</name>
</gene>
<evidence type="ECO:0000313" key="2">
    <source>
        <dbReference type="EMBL" id="WAC09596.1"/>
    </source>
</evidence>
<dbReference type="PROSITE" id="PS50093">
    <property type="entry name" value="PKD"/>
    <property type="match status" value="2"/>
</dbReference>
<dbReference type="CDD" id="cd00146">
    <property type="entry name" value="PKD"/>
    <property type="match status" value="2"/>
</dbReference>
<dbReference type="SUPFAM" id="SSF49299">
    <property type="entry name" value="PKD domain"/>
    <property type="match status" value="2"/>
</dbReference>
<name>A0A9E8N7U0_9BACT</name>
<dbReference type="Pfam" id="PF13585">
    <property type="entry name" value="CHU_C"/>
    <property type="match status" value="1"/>
</dbReference>
<dbReference type="Proteomes" id="UP001164653">
    <property type="component" value="Chromosome"/>
</dbReference>
<dbReference type="InterPro" id="IPR057708">
    <property type="entry name" value="DUF7948"/>
</dbReference>
<organism evidence="2 3">
    <name type="scientific">Dyadobacter pollutisoli</name>
    <dbReference type="NCBI Taxonomy" id="2910158"/>
    <lineage>
        <taxon>Bacteria</taxon>
        <taxon>Pseudomonadati</taxon>
        <taxon>Bacteroidota</taxon>
        <taxon>Cytophagia</taxon>
        <taxon>Cytophagales</taxon>
        <taxon>Spirosomataceae</taxon>
        <taxon>Dyadobacter</taxon>
    </lineage>
</organism>
<feature type="domain" description="PKD" evidence="1">
    <location>
        <begin position="1026"/>
        <end position="1074"/>
    </location>
</feature>
<keyword evidence="3" id="KW-1185">Reference proteome</keyword>
<feature type="domain" description="PKD" evidence="1">
    <location>
        <begin position="789"/>
        <end position="826"/>
    </location>
</feature>
<evidence type="ECO:0000313" key="3">
    <source>
        <dbReference type="Proteomes" id="UP001164653"/>
    </source>
</evidence>
<dbReference type="KEGG" id="dpf:ON006_17740"/>
<evidence type="ECO:0000259" key="1">
    <source>
        <dbReference type="PROSITE" id="PS50093"/>
    </source>
</evidence>
<reference evidence="2" key="1">
    <citation type="submission" date="2022-11" db="EMBL/GenBank/DDBJ databases">
        <title>Dyadobacter pollutisoli sp. nov., isolated from plastic dumped soil.</title>
        <authorList>
            <person name="Kim J.M."/>
            <person name="Kim K.R."/>
            <person name="Lee J.K."/>
            <person name="Hao L."/>
            <person name="Jeon C.O."/>
        </authorList>
    </citation>
    <scope>NUCLEOTIDE SEQUENCE</scope>
    <source>
        <strain evidence="2">U1</strain>
    </source>
</reference>
<dbReference type="InterPro" id="IPR000601">
    <property type="entry name" value="PKD_dom"/>
</dbReference>
<dbReference type="Pfam" id="PF18911">
    <property type="entry name" value="PKD_4"/>
    <property type="match status" value="1"/>
</dbReference>
<accession>A0A9E8N7U0</accession>
<dbReference type="InterPro" id="IPR035986">
    <property type="entry name" value="PKD_dom_sf"/>
</dbReference>
<dbReference type="InterPro" id="IPR052918">
    <property type="entry name" value="Motility_Chemotaxis_Reg"/>
</dbReference>